<dbReference type="GeneID" id="90039987"/>
<evidence type="ECO:0000256" key="7">
    <source>
        <dbReference type="ARBA" id="ARBA00023128"/>
    </source>
</evidence>
<evidence type="ECO:0000256" key="1">
    <source>
        <dbReference type="ARBA" id="ARBA00004225"/>
    </source>
</evidence>
<keyword evidence="8 9" id="KW-0472">Membrane</keyword>
<proteinExistence type="inferred from homology"/>
<dbReference type="Pfam" id="PF00153">
    <property type="entry name" value="Mito_carr"/>
    <property type="match status" value="3"/>
</dbReference>
<keyword evidence="7" id="KW-0496">Mitochondrion</keyword>
<organism evidence="12 13">
    <name type="scientific">Myxozyma melibiosi</name>
    <dbReference type="NCBI Taxonomy" id="54550"/>
    <lineage>
        <taxon>Eukaryota</taxon>
        <taxon>Fungi</taxon>
        <taxon>Dikarya</taxon>
        <taxon>Ascomycota</taxon>
        <taxon>Saccharomycotina</taxon>
        <taxon>Lipomycetes</taxon>
        <taxon>Lipomycetales</taxon>
        <taxon>Lipomycetaceae</taxon>
        <taxon>Myxozyma</taxon>
    </lineage>
</organism>
<reference evidence="12 13" key="1">
    <citation type="submission" date="2024-03" db="EMBL/GenBank/DDBJ databases">
        <title>Genome-scale model development and genomic sequencing of the oleaginous clade Lipomyces.</title>
        <authorList>
            <consortium name="Lawrence Berkeley National Laboratory"/>
            <person name="Czajka J.J."/>
            <person name="Han Y."/>
            <person name="Kim J."/>
            <person name="Mondo S.J."/>
            <person name="Hofstad B.A."/>
            <person name="Robles A."/>
            <person name="Haridas S."/>
            <person name="Riley R."/>
            <person name="LaButti K."/>
            <person name="Pangilinan J."/>
            <person name="Andreopoulos W."/>
            <person name="Lipzen A."/>
            <person name="Yan J."/>
            <person name="Wang M."/>
            <person name="Ng V."/>
            <person name="Grigoriev I.V."/>
            <person name="Spatafora J.W."/>
            <person name="Magnuson J.K."/>
            <person name="Baker S.E."/>
            <person name="Pomraning K.R."/>
        </authorList>
    </citation>
    <scope>NUCLEOTIDE SEQUENCE [LARGE SCALE GENOMIC DNA]</scope>
    <source>
        <strain evidence="12 13">Phaff 52-87</strain>
    </source>
</reference>
<evidence type="ECO:0000256" key="5">
    <source>
        <dbReference type="ARBA" id="ARBA00022737"/>
    </source>
</evidence>
<keyword evidence="3 10" id="KW-0813">Transport</keyword>
<evidence type="ECO:0000256" key="6">
    <source>
        <dbReference type="ARBA" id="ARBA00022989"/>
    </source>
</evidence>
<feature type="transmembrane region" description="Helical" evidence="11">
    <location>
        <begin position="83"/>
        <end position="105"/>
    </location>
</feature>
<feature type="repeat" description="Solcar" evidence="9">
    <location>
        <begin position="2"/>
        <end position="111"/>
    </location>
</feature>
<evidence type="ECO:0000256" key="11">
    <source>
        <dbReference type="SAM" id="Phobius"/>
    </source>
</evidence>
<dbReference type="PROSITE" id="PS50920">
    <property type="entry name" value="SOLCAR"/>
    <property type="match status" value="3"/>
</dbReference>
<dbReference type="SUPFAM" id="SSF103506">
    <property type="entry name" value="Mitochondrial carrier"/>
    <property type="match status" value="1"/>
</dbReference>
<comment type="similarity">
    <text evidence="2 10">Belongs to the mitochondrial carrier (TC 2.A.29) family.</text>
</comment>
<feature type="transmembrane region" description="Helical" evidence="11">
    <location>
        <begin position="125"/>
        <end position="146"/>
    </location>
</feature>
<keyword evidence="6 11" id="KW-1133">Transmembrane helix</keyword>
<dbReference type="PANTHER" id="PTHR45624:SF10">
    <property type="entry name" value="SLC (SOLUTE CARRIER) HOMOLOG"/>
    <property type="match status" value="1"/>
</dbReference>
<keyword evidence="5" id="KW-0677">Repeat</keyword>
<accession>A0ABR1F633</accession>
<feature type="repeat" description="Solcar" evidence="9">
    <location>
        <begin position="231"/>
        <end position="322"/>
    </location>
</feature>
<gene>
    <name evidence="12" type="ORF">BZA70DRAFT_295101</name>
</gene>
<evidence type="ECO:0000313" key="13">
    <source>
        <dbReference type="Proteomes" id="UP001498771"/>
    </source>
</evidence>
<evidence type="ECO:0000256" key="8">
    <source>
        <dbReference type="ARBA" id="ARBA00023136"/>
    </source>
</evidence>
<dbReference type="EMBL" id="JBBJBU010000005">
    <property type="protein sequence ID" value="KAK7205298.1"/>
    <property type="molecule type" value="Genomic_DNA"/>
</dbReference>
<dbReference type="RefSeq" id="XP_064768331.1">
    <property type="nucleotide sequence ID" value="XM_064914475.1"/>
</dbReference>
<protein>
    <submittedName>
        <fullName evidence="12">Solute carrier family 25 member 45</fullName>
    </submittedName>
</protein>
<evidence type="ECO:0000256" key="3">
    <source>
        <dbReference type="ARBA" id="ARBA00022448"/>
    </source>
</evidence>
<evidence type="ECO:0000256" key="4">
    <source>
        <dbReference type="ARBA" id="ARBA00022692"/>
    </source>
</evidence>
<dbReference type="Proteomes" id="UP001498771">
    <property type="component" value="Unassembled WGS sequence"/>
</dbReference>
<comment type="subcellular location">
    <subcellularLocation>
        <location evidence="1">Mitochondrion membrane</location>
        <topology evidence="1">Multi-pass membrane protein</topology>
    </subcellularLocation>
</comment>
<evidence type="ECO:0000313" key="12">
    <source>
        <dbReference type="EMBL" id="KAK7205298.1"/>
    </source>
</evidence>
<dbReference type="Gene3D" id="1.50.40.10">
    <property type="entry name" value="Mitochondrial carrier domain"/>
    <property type="match status" value="2"/>
</dbReference>
<name>A0ABR1F633_9ASCO</name>
<dbReference type="InterPro" id="IPR018108">
    <property type="entry name" value="MCP_transmembrane"/>
</dbReference>
<sequence length="326" mass="34242">MPTPTTDFIAGYVSGAVSIAVGNPLDIIKVKLQNASSSSAAVTLGEADELRAVVQRTTATATATAAAETATAPAKDLRYLRSLLHGVAAPIIGYGALNALLFASYSITMRALTSPSSPAREFPEIVNVFGAGTVAGLSTFVISAPIENVKCRAQATHSGALGGSAAGAGAGEVGKSSWKVAKEVYKFEGFRGFFKGGLVTGFRDGFGYGVYFWAYNAAKGAKLVEEESGWQHVVHLLLAGGIAGCATWASIFPLDVIKTRYQTQPVSPTGQPLKYSSTWDCAKKSFAEGGVRVFFSGLKVCLVRAFLVNAIQFGTYEWMVKVIDGR</sequence>
<evidence type="ECO:0000256" key="9">
    <source>
        <dbReference type="PROSITE-ProRule" id="PRU00282"/>
    </source>
</evidence>
<evidence type="ECO:0000256" key="2">
    <source>
        <dbReference type="ARBA" id="ARBA00006375"/>
    </source>
</evidence>
<keyword evidence="13" id="KW-1185">Reference proteome</keyword>
<dbReference type="PANTHER" id="PTHR45624">
    <property type="entry name" value="MITOCHONDRIAL BASIC AMINO ACIDS TRANSPORTER-RELATED"/>
    <property type="match status" value="1"/>
</dbReference>
<dbReference type="InterPro" id="IPR050567">
    <property type="entry name" value="Mitochondrial_Carrier"/>
</dbReference>
<keyword evidence="4 9" id="KW-0812">Transmembrane</keyword>
<comment type="caution">
    <text evidence="12">The sequence shown here is derived from an EMBL/GenBank/DDBJ whole genome shotgun (WGS) entry which is preliminary data.</text>
</comment>
<dbReference type="InterPro" id="IPR023395">
    <property type="entry name" value="MCP_dom_sf"/>
</dbReference>
<feature type="repeat" description="Solcar" evidence="9">
    <location>
        <begin position="123"/>
        <end position="221"/>
    </location>
</feature>
<evidence type="ECO:0000256" key="10">
    <source>
        <dbReference type="RuleBase" id="RU000488"/>
    </source>
</evidence>